<comment type="caution">
    <text evidence="1">The sequence shown here is derived from an EMBL/GenBank/DDBJ whole genome shotgun (WGS) entry which is preliminary data.</text>
</comment>
<organism evidence="1 2">
    <name type="scientific">Leucogyrophana mollusca</name>
    <dbReference type="NCBI Taxonomy" id="85980"/>
    <lineage>
        <taxon>Eukaryota</taxon>
        <taxon>Fungi</taxon>
        <taxon>Dikarya</taxon>
        <taxon>Basidiomycota</taxon>
        <taxon>Agaricomycotina</taxon>
        <taxon>Agaricomycetes</taxon>
        <taxon>Agaricomycetidae</taxon>
        <taxon>Boletales</taxon>
        <taxon>Boletales incertae sedis</taxon>
        <taxon>Leucogyrophana</taxon>
    </lineage>
</organism>
<dbReference type="Proteomes" id="UP000790709">
    <property type="component" value="Unassembled WGS sequence"/>
</dbReference>
<sequence>MASNIAPSHMHAAIYPVPCGIDCNATADTLQQPIPASSLASFSKVTVGVCVSVLFAYSLARLPTTYPVASHRTTHPSKQTKHHTSDLHPPVLSRHCPRPRLSECLAIRRSRAPGSRSPTPIRSTPSNPIHTQGRRHLPTPPSKTTQGSPDFPSSLRGFSRIPTLESVVRQLHDSHPAPHCITRLGDRGAISGVAAPHASDSSHLTRSRPPPKSNPKPHR</sequence>
<reference evidence="1" key="1">
    <citation type="journal article" date="2021" name="New Phytol.">
        <title>Evolutionary innovations through gain and loss of genes in the ectomycorrhizal Boletales.</title>
        <authorList>
            <person name="Wu G."/>
            <person name="Miyauchi S."/>
            <person name="Morin E."/>
            <person name="Kuo A."/>
            <person name="Drula E."/>
            <person name="Varga T."/>
            <person name="Kohler A."/>
            <person name="Feng B."/>
            <person name="Cao Y."/>
            <person name="Lipzen A."/>
            <person name="Daum C."/>
            <person name="Hundley H."/>
            <person name="Pangilinan J."/>
            <person name="Johnson J."/>
            <person name="Barry K."/>
            <person name="LaButti K."/>
            <person name="Ng V."/>
            <person name="Ahrendt S."/>
            <person name="Min B."/>
            <person name="Choi I.G."/>
            <person name="Park H."/>
            <person name="Plett J.M."/>
            <person name="Magnuson J."/>
            <person name="Spatafora J.W."/>
            <person name="Nagy L.G."/>
            <person name="Henrissat B."/>
            <person name="Grigoriev I.V."/>
            <person name="Yang Z.L."/>
            <person name="Xu J."/>
            <person name="Martin F.M."/>
        </authorList>
    </citation>
    <scope>NUCLEOTIDE SEQUENCE</scope>
    <source>
        <strain evidence="1">KUC20120723A-06</strain>
    </source>
</reference>
<proteinExistence type="predicted"/>
<dbReference type="EMBL" id="MU266449">
    <property type="protein sequence ID" value="KAH7923568.1"/>
    <property type="molecule type" value="Genomic_DNA"/>
</dbReference>
<accession>A0ACB8BEA0</accession>
<keyword evidence="2" id="KW-1185">Reference proteome</keyword>
<evidence type="ECO:0000313" key="2">
    <source>
        <dbReference type="Proteomes" id="UP000790709"/>
    </source>
</evidence>
<protein>
    <submittedName>
        <fullName evidence="1">Uncharacterized protein</fullName>
    </submittedName>
</protein>
<gene>
    <name evidence="1" type="ORF">BV22DRAFT_1036198</name>
</gene>
<name>A0ACB8BEA0_9AGAM</name>
<evidence type="ECO:0000313" key="1">
    <source>
        <dbReference type="EMBL" id="KAH7923568.1"/>
    </source>
</evidence>